<dbReference type="Pfam" id="PF00543">
    <property type="entry name" value="P-II"/>
    <property type="match status" value="1"/>
</dbReference>
<dbReference type="PANTHER" id="PTHR30115:SF11">
    <property type="entry name" value="NITROGEN REGULATORY PROTEIN P-II HOMOLOG"/>
    <property type="match status" value="1"/>
</dbReference>
<keyword evidence="4" id="KW-1185">Reference proteome</keyword>
<dbReference type="GO" id="GO:0005829">
    <property type="term" value="C:cytosol"/>
    <property type="evidence" value="ECO:0007669"/>
    <property type="project" value="TreeGrafter"/>
</dbReference>
<dbReference type="GO" id="GO:0006808">
    <property type="term" value="P:regulation of nitrogen utilization"/>
    <property type="evidence" value="ECO:0007669"/>
    <property type="project" value="InterPro"/>
</dbReference>
<keyword evidence="1" id="KW-0597">Phosphoprotein</keyword>
<dbReference type="SMART" id="SM00938">
    <property type="entry name" value="P-II"/>
    <property type="match status" value="1"/>
</dbReference>
<dbReference type="InterPro" id="IPR017918">
    <property type="entry name" value="N-reg_PII_CS"/>
</dbReference>
<accession>A0AAP2RDF4</accession>
<evidence type="ECO:0000256" key="2">
    <source>
        <dbReference type="RuleBase" id="RU003936"/>
    </source>
</evidence>
<dbReference type="AlphaFoldDB" id="A0AAP2RDF4"/>
<evidence type="ECO:0000313" key="4">
    <source>
        <dbReference type="Proteomes" id="UP001320159"/>
    </source>
</evidence>
<organism evidence="3 4">
    <name type="scientific">Methanooceanicella nereidis</name>
    <dbReference type="NCBI Taxonomy" id="2052831"/>
    <lineage>
        <taxon>Archaea</taxon>
        <taxon>Methanobacteriati</taxon>
        <taxon>Methanobacteriota</taxon>
        <taxon>Stenosarchaea group</taxon>
        <taxon>Methanomicrobia</taxon>
        <taxon>Methanocellales</taxon>
        <taxon>Methanocellaceae</taxon>
        <taxon>Methanooceanicella</taxon>
    </lineage>
</organism>
<dbReference type="GO" id="GO:0005524">
    <property type="term" value="F:ATP binding"/>
    <property type="evidence" value="ECO:0007669"/>
    <property type="project" value="TreeGrafter"/>
</dbReference>
<dbReference type="RefSeq" id="WP_230742405.1">
    <property type="nucleotide sequence ID" value="NZ_PGCK01000009.1"/>
</dbReference>
<protein>
    <submittedName>
        <fullName evidence="3">Transcriptional regulator</fullName>
    </submittedName>
</protein>
<dbReference type="EMBL" id="PGCK01000009">
    <property type="protein sequence ID" value="MCD1295549.1"/>
    <property type="molecule type" value="Genomic_DNA"/>
</dbReference>
<reference evidence="3 4" key="1">
    <citation type="submission" date="2017-11" db="EMBL/GenBank/DDBJ databases">
        <title>Isolation and Characterization of Family Methanocellaceae Species from Potential Methane Hydrate Area Offshore Southwestern Taiwan.</title>
        <authorList>
            <person name="Zhang W.-L."/>
            <person name="Chen W.-C."/>
            <person name="Lai M.-C."/>
            <person name="Chen S.-C."/>
        </authorList>
    </citation>
    <scope>NUCLEOTIDE SEQUENCE [LARGE SCALE GENOMIC DNA]</scope>
    <source>
        <strain evidence="3 4">CWC-04</strain>
    </source>
</reference>
<sequence length="112" mass="12625">MKKVEAIIRPTKFEDLKRALEAAGFHSMTVTEVKGRGRQKGIVQQWRGQEYRVDMISKIKVEIIVDDDRVESLVSTIVDNTRTGNIGDGKIFIIPVDNVVRIRTGEKDGEAL</sequence>
<dbReference type="PANTHER" id="PTHR30115">
    <property type="entry name" value="NITROGEN REGULATORY PROTEIN P-II"/>
    <property type="match status" value="1"/>
</dbReference>
<evidence type="ECO:0000313" key="3">
    <source>
        <dbReference type="EMBL" id="MCD1295549.1"/>
    </source>
</evidence>
<dbReference type="Gene3D" id="3.30.70.120">
    <property type="match status" value="1"/>
</dbReference>
<dbReference type="Proteomes" id="UP001320159">
    <property type="component" value="Unassembled WGS sequence"/>
</dbReference>
<dbReference type="InterPro" id="IPR011322">
    <property type="entry name" value="N-reg_PII-like_a/b"/>
</dbReference>
<dbReference type="PRINTS" id="PR00340">
    <property type="entry name" value="PIIGLNB"/>
</dbReference>
<dbReference type="InterPro" id="IPR015867">
    <property type="entry name" value="N-reg_PII/ATP_PRibTrfase_C"/>
</dbReference>
<dbReference type="GO" id="GO:0030234">
    <property type="term" value="F:enzyme regulator activity"/>
    <property type="evidence" value="ECO:0007669"/>
    <property type="project" value="InterPro"/>
</dbReference>
<dbReference type="PROSITE" id="PS51343">
    <property type="entry name" value="PII_GLNB_DOM"/>
    <property type="match status" value="1"/>
</dbReference>
<dbReference type="SUPFAM" id="SSF54913">
    <property type="entry name" value="GlnB-like"/>
    <property type="match status" value="1"/>
</dbReference>
<comment type="similarity">
    <text evidence="2">Belongs to the P(II) protein family.</text>
</comment>
<gene>
    <name evidence="3" type="ORF">CUJ83_11115</name>
</gene>
<dbReference type="InterPro" id="IPR002187">
    <property type="entry name" value="N-reg_PII"/>
</dbReference>
<proteinExistence type="inferred from homology"/>
<feature type="modified residue" description="O-UMP-tyrosine" evidence="1">
    <location>
        <position position="51"/>
    </location>
</feature>
<evidence type="ECO:0000256" key="1">
    <source>
        <dbReference type="PIRSR" id="PIRSR602187-50"/>
    </source>
</evidence>
<name>A0AAP2RDF4_9EURY</name>
<dbReference type="PROSITE" id="PS00638">
    <property type="entry name" value="PII_GLNB_CTER"/>
    <property type="match status" value="1"/>
</dbReference>
<comment type="caution">
    <text evidence="3">The sequence shown here is derived from an EMBL/GenBank/DDBJ whole genome shotgun (WGS) entry which is preliminary data.</text>
</comment>